<dbReference type="EMBL" id="CP060490">
    <property type="protein sequence ID" value="QNL45066.1"/>
    <property type="molecule type" value="Genomic_DNA"/>
</dbReference>
<dbReference type="SUPFAM" id="SSF88659">
    <property type="entry name" value="Sigma3 and sigma4 domains of RNA polymerase sigma factors"/>
    <property type="match status" value="1"/>
</dbReference>
<sequence>MEKWQENRNYRKIRDENGTVIANIITVDGRDVAVTEDVFAAYAQMDRRERYLSEDLPTGKVLSMEQLAEDGVLPDYVGAETAPSAEDCVLARESEREREELTSLLLAALIALEDRDRQLITALFYDRLSTREYARRIGVTQRAVIKRRDRILRDMKKYFEKFAA</sequence>
<dbReference type="Gene3D" id="1.20.140.160">
    <property type="match status" value="1"/>
</dbReference>
<dbReference type="AlphaFoldDB" id="A0A7G9B685"/>
<name>A0A7G9B685_9FIRM</name>
<keyword evidence="2" id="KW-1185">Reference proteome</keyword>
<reference evidence="1 2" key="1">
    <citation type="submission" date="2020-08" db="EMBL/GenBank/DDBJ databases">
        <authorList>
            <person name="Liu C."/>
            <person name="Sun Q."/>
        </authorList>
    </citation>
    <scope>NUCLEOTIDE SEQUENCE [LARGE SCALE GENOMIC DNA]</scope>
    <source>
        <strain evidence="1 2">NSJ-62</strain>
    </source>
</reference>
<dbReference type="RefSeq" id="WP_009258896.1">
    <property type="nucleotide sequence ID" value="NZ_CP060490.1"/>
</dbReference>
<protein>
    <submittedName>
        <fullName evidence="1">AsnC family protein</fullName>
    </submittedName>
</protein>
<dbReference type="InterPro" id="IPR014284">
    <property type="entry name" value="RNA_pol_sigma-70_dom"/>
</dbReference>
<dbReference type="InterPro" id="IPR013324">
    <property type="entry name" value="RNA_pol_sigma_r3/r4-like"/>
</dbReference>
<dbReference type="KEGG" id="ohi:H8790_03235"/>
<evidence type="ECO:0000313" key="2">
    <source>
        <dbReference type="Proteomes" id="UP000515960"/>
    </source>
</evidence>
<accession>A0A7G9B685</accession>
<evidence type="ECO:0000313" key="1">
    <source>
        <dbReference type="EMBL" id="QNL45066.1"/>
    </source>
</evidence>
<dbReference type="GO" id="GO:0006352">
    <property type="term" value="P:DNA-templated transcription initiation"/>
    <property type="evidence" value="ECO:0007669"/>
    <property type="project" value="InterPro"/>
</dbReference>
<dbReference type="GO" id="GO:0003700">
    <property type="term" value="F:DNA-binding transcription factor activity"/>
    <property type="evidence" value="ECO:0007669"/>
    <property type="project" value="InterPro"/>
</dbReference>
<dbReference type="Proteomes" id="UP000515960">
    <property type="component" value="Chromosome"/>
</dbReference>
<dbReference type="NCBIfam" id="TIGR02937">
    <property type="entry name" value="sigma70-ECF"/>
    <property type="match status" value="1"/>
</dbReference>
<gene>
    <name evidence="1" type="ORF">H8790_03235</name>
</gene>
<proteinExistence type="predicted"/>
<organism evidence="1 2">
    <name type="scientific">Oscillibacter hominis</name>
    <dbReference type="NCBI Taxonomy" id="2763056"/>
    <lineage>
        <taxon>Bacteria</taxon>
        <taxon>Bacillati</taxon>
        <taxon>Bacillota</taxon>
        <taxon>Clostridia</taxon>
        <taxon>Eubacteriales</taxon>
        <taxon>Oscillospiraceae</taxon>
        <taxon>Oscillibacter</taxon>
    </lineage>
</organism>